<proteinExistence type="predicted"/>
<sequence>MPPFVIVYMLVPEHLGPITTTLPFEGQLPMATYTKAARATAISLPAIIKAGHTAPPPPKPVYETAEERCEVDRATPTTRESRFLGLEELWATHHLQYMPGGQGGILLHLKARPLNAYKDRKSSKETCITAERDWAAMACDWDHDYLPNKRPCSKLDVLARHLVLLKGRQPRYKMRTDSLTKFRQRCRISHNTEAEKQRVLRNSVSRASQDLEILKTDRQTHRQRPSAYYIVDMPILGAHWLPAFTGEGDDWASVLQEVSNTMWTNINTPVWATLNNEVLRTDEGEMRKRETLENTGTIHTCEYLGAIRTGIEPVSPLWEANSRPVQPPWPQKKCSPPQRGEPGSYPGVDSPGFPHVGIVTDDAIGRRVFSGISRFPRPCILVLLYTQLASSTSALKNSMLRAGRISSLTHSDWLRCYYVPRKVSYWLVWRLASCLPGGNWRRASQHVAGQRRQFTDVCGLLVEWRDLGGSYTRGLDSRRRRSVISMEQRWNARVEETGYPRENQLTSGNVFTISTYDAAAGN</sequence>
<evidence type="ECO:0000256" key="1">
    <source>
        <dbReference type="SAM" id="MobiDB-lite"/>
    </source>
</evidence>
<dbReference type="EMBL" id="JARBHB010000004">
    <property type="protein sequence ID" value="KAJ8885951.1"/>
    <property type="molecule type" value="Genomic_DNA"/>
</dbReference>
<comment type="caution">
    <text evidence="2">The sequence shown here is derived from an EMBL/GenBank/DDBJ whole genome shotgun (WGS) entry which is preliminary data.</text>
</comment>
<accession>A0ABQ9HPB3</accession>
<protein>
    <submittedName>
        <fullName evidence="2">Uncharacterized protein</fullName>
    </submittedName>
</protein>
<reference evidence="2 3" key="1">
    <citation type="submission" date="2023-02" db="EMBL/GenBank/DDBJ databases">
        <title>LHISI_Scaffold_Assembly.</title>
        <authorList>
            <person name="Stuart O.P."/>
            <person name="Cleave R."/>
            <person name="Magrath M.J.L."/>
            <person name="Mikheyev A.S."/>
        </authorList>
    </citation>
    <scope>NUCLEOTIDE SEQUENCE [LARGE SCALE GENOMIC DNA]</scope>
    <source>
        <strain evidence="2">Daus_M_001</strain>
        <tissue evidence="2">Leg muscle</tissue>
    </source>
</reference>
<organism evidence="2 3">
    <name type="scientific">Dryococelus australis</name>
    <dbReference type="NCBI Taxonomy" id="614101"/>
    <lineage>
        <taxon>Eukaryota</taxon>
        <taxon>Metazoa</taxon>
        <taxon>Ecdysozoa</taxon>
        <taxon>Arthropoda</taxon>
        <taxon>Hexapoda</taxon>
        <taxon>Insecta</taxon>
        <taxon>Pterygota</taxon>
        <taxon>Neoptera</taxon>
        <taxon>Polyneoptera</taxon>
        <taxon>Phasmatodea</taxon>
        <taxon>Verophasmatodea</taxon>
        <taxon>Anareolatae</taxon>
        <taxon>Phasmatidae</taxon>
        <taxon>Eurycanthinae</taxon>
        <taxon>Dryococelus</taxon>
    </lineage>
</organism>
<evidence type="ECO:0000313" key="2">
    <source>
        <dbReference type="EMBL" id="KAJ8885951.1"/>
    </source>
</evidence>
<gene>
    <name evidence="2" type="ORF">PR048_012157</name>
</gene>
<evidence type="ECO:0000313" key="3">
    <source>
        <dbReference type="Proteomes" id="UP001159363"/>
    </source>
</evidence>
<name>A0ABQ9HPB3_9NEOP</name>
<dbReference type="Proteomes" id="UP001159363">
    <property type="component" value="Chromosome X"/>
</dbReference>
<keyword evidence="3" id="KW-1185">Reference proteome</keyword>
<feature type="region of interest" description="Disordered" evidence="1">
    <location>
        <begin position="319"/>
        <end position="351"/>
    </location>
</feature>